<dbReference type="EnsemblPlants" id="ORUFI03G17900.1">
    <property type="protein sequence ID" value="ORUFI03G17900.1"/>
    <property type="gene ID" value="ORUFI03G17900"/>
</dbReference>
<dbReference type="eggNOG" id="KOG2502">
    <property type="taxonomic scope" value="Eukaryota"/>
</dbReference>
<dbReference type="Pfam" id="PF01167">
    <property type="entry name" value="Tub"/>
    <property type="match status" value="1"/>
</dbReference>
<evidence type="ECO:0000313" key="3">
    <source>
        <dbReference type="EnsemblPlants" id="ORUFI03G17900.1"/>
    </source>
</evidence>
<dbReference type="OMA" id="MDPKCRS"/>
<dbReference type="InterPro" id="IPR000007">
    <property type="entry name" value="Tubby_C"/>
</dbReference>
<name>A0A0E0NV06_ORYRU</name>
<proteinExistence type="inferred from homology"/>
<sequence length="184" mass="20411">MDPKCRSARVVGLNQVSPRVPAGNYPVSHVPYELNVLGARGPRRMSCIMDSIPASAVQEGGKAPTQTEFPLSGLDSFPSISFFRSKSPRIEIVQLYNYLLRRKKSWFRRINLLGGMSNCNDGASTSLVSSDENGPTNQEQDKVILQFGKIGKDLFTMDYRYPISAFQSFAICLRPPTVAFLDSL</sequence>
<dbReference type="STRING" id="4529.A0A0E0NV06"/>
<reference evidence="3" key="2">
    <citation type="submission" date="2015-06" db="UniProtKB">
        <authorList>
            <consortium name="EnsemblPlants"/>
        </authorList>
    </citation>
    <scope>IDENTIFICATION</scope>
</reference>
<dbReference type="Proteomes" id="UP000008022">
    <property type="component" value="Unassembled WGS sequence"/>
</dbReference>
<evidence type="ECO:0000259" key="2">
    <source>
        <dbReference type="Pfam" id="PF01167"/>
    </source>
</evidence>
<dbReference type="PANTHER" id="PTHR16517">
    <property type="entry name" value="TUBBY-RELATED"/>
    <property type="match status" value="1"/>
</dbReference>
<dbReference type="HOGENOM" id="CLU_1470470_0_0_1"/>
<dbReference type="PANTHER" id="PTHR16517:SF158">
    <property type="entry name" value="TUBBY-LIKE F-BOX PROTEIN 9"/>
    <property type="match status" value="1"/>
</dbReference>
<evidence type="ECO:0000313" key="4">
    <source>
        <dbReference type="Proteomes" id="UP000008022"/>
    </source>
</evidence>
<dbReference type="SUPFAM" id="SSF54518">
    <property type="entry name" value="Tubby C-terminal domain-like"/>
    <property type="match status" value="1"/>
</dbReference>
<evidence type="ECO:0000256" key="1">
    <source>
        <dbReference type="ARBA" id="ARBA00007129"/>
    </source>
</evidence>
<protein>
    <recommendedName>
        <fullName evidence="2">Tubby C-terminal domain-containing protein</fullName>
    </recommendedName>
</protein>
<dbReference type="InterPro" id="IPR025659">
    <property type="entry name" value="Tubby-like_C"/>
</dbReference>
<dbReference type="PRINTS" id="PR01573">
    <property type="entry name" value="SUPERTUBBY"/>
</dbReference>
<reference evidence="4" key="1">
    <citation type="submission" date="2013-06" db="EMBL/GenBank/DDBJ databases">
        <authorList>
            <person name="Zhao Q."/>
        </authorList>
    </citation>
    <scope>NUCLEOTIDE SEQUENCE</scope>
    <source>
        <strain evidence="4">cv. W1943</strain>
    </source>
</reference>
<accession>A0A0E0NV06</accession>
<feature type="domain" description="Tubby C-terminal" evidence="2">
    <location>
        <begin position="11"/>
        <end position="173"/>
    </location>
</feature>
<dbReference type="Gramene" id="ORUFI03G17900.1">
    <property type="protein sequence ID" value="ORUFI03G17900.1"/>
    <property type="gene ID" value="ORUFI03G17900"/>
</dbReference>
<keyword evidence="4" id="KW-1185">Reference proteome</keyword>
<organism evidence="3 4">
    <name type="scientific">Oryza rufipogon</name>
    <name type="common">Brownbeard rice</name>
    <name type="synonym">Asian wild rice</name>
    <dbReference type="NCBI Taxonomy" id="4529"/>
    <lineage>
        <taxon>Eukaryota</taxon>
        <taxon>Viridiplantae</taxon>
        <taxon>Streptophyta</taxon>
        <taxon>Embryophyta</taxon>
        <taxon>Tracheophyta</taxon>
        <taxon>Spermatophyta</taxon>
        <taxon>Magnoliopsida</taxon>
        <taxon>Liliopsida</taxon>
        <taxon>Poales</taxon>
        <taxon>Poaceae</taxon>
        <taxon>BOP clade</taxon>
        <taxon>Oryzoideae</taxon>
        <taxon>Oryzeae</taxon>
        <taxon>Oryzinae</taxon>
        <taxon>Oryza</taxon>
    </lineage>
</organism>
<dbReference type="Gene3D" id="3.20.90.10">
    <property type="entry name" value="Tubby Protein, Chain A"/>
    <property type="match status" value="1"/>
</dbReference>
<dbReference type="AlphaFoldDB" id="A0A0E0NV06"/>
<comment type="similarity">
    <text evidence="1">Belongs to the TUB family.</text>
</comment>